<comment type="caution">
    <text evidence="5">The sequence shown here is derived from an EMBL/GenBank/DDBJ whole genome shotgun (WGS) entry which is preliminary data.</text>
</comment>
<dbReference type="EMBL" id="PIPS01000001">
    <property type="protein sequence ID" value="RUO45472.1"/>
    <property type="molecule type" value="Genomic_DNA"/>
</dbReference>
<dbReference type="PANTHER" id="PTHR38683:SF1">
    <property type="entry name" value="CHORISMATE PYRUVATE-LYASE"/>
    <property type="match status" value="1"/>
</dbReference>
<comment type="subcellular location">
    <subcellularLocation>
        <location evidence="4">Cytoplasm</location>
    </subcellularLocation>
</comment>
<dbReference type="HAMAP" id="MF_01632">
    <property type="entry name" value="UbiC"/>
    <property type="match status" value="1"/>
</dbReference>
<comment type="catalytic activity">
    <reaction evidence="4">
        <text>chorismate = 4-hydroxybenzoate + pyruvate</text>
        <dbReference type="Rhea" id="RHEA:16505"/>
        <dbReference type="ChEBI" id="CHEBI:15361"/>
        <dbReference type="ChEBI" id="CHEBI:17879"/>
        <dbReference type="ChEBI" id="CHEBI:29748"/>
        <dbReference type="EC" id="4.1.3.40"/>
    </reaction>
</comment>
<evidence type="ECO:0000256" key="4">
    <source>
        <dbReference type="HAMAP-Rule" id="MF_01632"/>
    </source>
</evidence>
<evidence type="ECO:0000256" key="2">
    <source>
        <dbReference type="ARBA" id="ARBA00022688"/>
    </source>
</evidence>
<evidence type="ECO:0000313" key="5">
    <source>
        <dbReference type="EMBL" id="RUO45472.1"/>
    </source>
</evidence>
<dbReference type="GO" id="GO:0006744">
    <property type="term" value="P:ubiquinone biosynthetic process"/>
    <property type="evidence" value="ECO:0007669"/>
    <property type="project" value="UniProtKB-UniRule"/>
</dbReference>
<reference evidence="6" key="1">
    <citation type="journal article" date="2018" name="Front. Microbiol.">
        <title>Genome-Based Analysis Reveals the Taxonomy and Diversity of the Family Idiomarinaceae.</title>
        <authorList>
            <person name="Liu Y."/>
            <person name="Lai Q."/>
            <person name="Shao Z."/>
        </authorList>
    </citation>
    <scope>NUCLEOTIDE SEQUENCE [LARGE SCALE GENOMIC DNA]</scope>
    <source>
        <strain evidence="6">SN-14</strain>
    </source>
</reference>
<comment type="function">
    <text evidence="4">Removes the pyruvyl group from chorismate, with concomitant aromatization of the ring, to provide 4-hydroxybenzoate (4HB) for the ubiquinone pathway.</text>
</comment>
<dbReference type="InterPro" id="IPR007440">
    <property type="entry name" value="Chorismate--pyruvate_lyase"/>
</dbReference>
<evidence type="ECO:0000256" key="1">
    <source>
        <dbReference type="ARBA" id="ARBA00022490"/>
    </source>
</evidence>
<keyword evidence="1 4" id="KW-0963">Cytoplasm</keyword>
<feature type="binding site" evidence="4">
    <location>
        <position position="176"/>
    </location>
    <ligand>
        <name>substrate</name>
    </ligand>
</feature>
<dbReference type="GO" id="GO:0042866">
    <property type="term" value="P:pyruvate biosynthetic process"/>
    <property type="evidence" value="ECO:0007669"/>
    <property type="project" value="UniProtKB-UniRule"/>
</dbReference>
<proteinExistence type="inferred from homology"/>
<dbReference type="EC" id="4.1.3.40" evidence="4"/>
<evidence type="ECO:0000313" key="6">
    <source>
        <dbReference type="Proteomes" id="UP000286680"/>
    </source>
</evidence>
<gene>
    <name evidence="4" type="primary">ubiC</name>
    <name evidence="5" type="ORF">CWE23_05590</name>
</gene>
<comment type="caution">
    <text evidence="4">Lacks conserved residue(s) required for the propagation of feature annotation.</text>
</comment>
<dbReference type="SUPFAM" id="SSF64288">
    <property type="entry name" value="Chorismate lyase-like"/>
    <property type="match status" value="1"/>
</dbReference>
<protein>
    <recommendedName>
        <fullName evidence="4">Probable chorismate pyruvate-lyase</fullName>
        <shortName evidence="4">CL</shortName>
        <shortName evidence="4">CPL</shortName>
        <ecNumber evidence="4">4.1.3.40</ecNumber>
    </recommendedName>
</protein>
<evidence type="ECO:0000256" key="3">
    <source>
        <dbReference type="ARBA" id="ARBA00023239"/>
    </source>
</evidence>
<feature type="binding site" evidence="4">
    <location>
        <position position="118"/>
    </location>
    <ligand>
        <name>substrate</name>
    </ligand>
</feature>
<sequence>MDLQFPVAQPCQWTRPDRLSIPAAAKEWLLEEGSLTQKLKQHCQQFTVELIGQQAAPIFDSEFELFRRHHTRVPFEATVREVLLCCDGKPWVFARSLFPVSALQHKNLNLSSLGCSSLGQSLFDQADLLRSPFDVTRLDSSHPLAKLNQTLHGKAHSLWGRRSLFLTAGQRVLVSELFLSPLPFYGRQNNGSQDE</sequence>
<dbReference type="GO" id="GO:0008813">
    <property type="term" value="F:chorismate lyase activity"/>
    <property type="evidence" value="ECO:0007669"/>
    <property type="project" value="UniProtKB-UniRule"/>
</dbReference>
<keyword evidence="2 4" id="KW-0831">Ubiquinone biosynthesis</keyword>
<keyword evidence="3 4" id="KW-0456">Lyase</keyword>
<dbReference type="Proteomes" id="UP000286680">
    <property type="component" value="Unassembled WGS sequence"/>
</dbReference>
<comment type="pathway">
    <text evidence="4">Cofactor biosynthesis; ubiquinone biosynthesis.</text>
</comment>
<dbReference type="PANTHER" id="PTHR38683">
    <property type="entry name" value="CHORISMATE PYRUVATE-LYASE"/>
    <property type="match status" value="1"/>
</dbReference>
<comment type="similarity">
    <text evidence="4">Belongs to the UbiC family.</text>
</comment>
<keyword evidence="6" id="KW-1185">Reference proteome</keyword>
<organism evidence="5 6">
    <name type="scientific">Idiomarina aquatica</name>
    <dbReference type="NCBI Taxonomy" id="1327752"/>
    <lineage>
        <taxon>Bacteria</taxon>
        <taxon>Pseudomonadati</taxon>
        <taxon>Pseudomonadota</taxon>
        <taxon>Gammaproteobacteria</taxon>
        <taxon>Alteromonadales</taxon>
        <taxon>Idiomarinaceae</taxon>
        <taxon>Idiomarina</taxon>
    </lineage>
</organism>
<keyword evidence="4" id="KW-0670">Pyruvate</keyword>
<dbReference type="Gene3D" id="3.40.1410.10">
    <property type="entry name" value="Chorismate lyase-like"/>
    <property type="match status" value="1"/>
</dbReference>
<name>A0AA94EGK7_9GAMM</name>
<dbReference type="GO" id="GO:0005829">
    <property type="term" value="C:cytosol"/>
    <property type="evidence" value="ECO:0007669"/>
    <property type="project" value="TreeGrafter"/>
</dbReference>
<dbReference type="Pfam" id="PF04345">
    <property type="entry name" value="Chor_lyase"/>
    <property type="match status" value="1"/>
</dbReference>
<dbReference type="RefSeq" id="WP_105305472.1">
    <property type="nucleotide sequence ID" value="NZ_PIPS01000001.1"/>
</dbReference>
<dbReference type="InterPro" id="IPR028978">
    <property type="entry name" value="Chorismate_lyase_/UTRA_dom_sf"/>
</dbReference>
<accession>A0AA94EGK7</accession>
<feature type="binding site" evidence="4">
    <location>
        <position position="80"/>
    </location>
    <ligand>
        <name>substrate</name>
    </ligand>
</feature>
<dbReference type="AlphaFoldDB" id="A0AA94EGK7"/>